<keyword evidence="2" id="KW-1185">Reference proteome</keyword>
<sequence length="116" mass="12524">MKTQGLCYKLGTCKLDAERETRGRTDTLWPRGMALKDKSSHSQGRTGLAERGECPCPVLIRGSPTSSAPYPCVSWSLTNCPAQAGSPGLLPLFHCPLHILPPAKSPLPYPTPTFAF</sequence>
<accession>A0A5N4CS58</accession>
<protein>
    <submittedName>
        <fullName evidence="1">Uncharacterized protein</fullName>
    </submittedName>
</protein>
<comment type="caution">
    <text evidence="1">The sequence shown here is derived from an EMBL/GenBank/DDBJ whole genome shotgun (WGS) entry which is preliminary data.</text>
</comment>
<dbReference type="Proteomes" id="UP000299084">
    <property type="component" value="Unassembled WGS sequence"/>
</dbReference>
<gene>
    <name evidence="1" type="ORF">Cadr_000021993</name>
</gene>
<dbReference type="AlphaFoldDB" id="A0A5N4CS58"/>
<name>A0A5N4CS58_CAMDR</name>
<evidence type="ECO:0000313" key="1">
    <source>
        <dbReference type="EMBL" id="KAB1261681.1"/>
    </source>
</evidence>
<reference evidence="1 2" key="1">
    <citation type="journal article" date="2019" name="Mol. Ecol. Resour.">
        <title>Improving Illumina assemblies with Hi-C and long reads: an example with the North African dromedary.</title>
        <authorList>
            <person name="Elbers J.P."/>
            <person name="Rogers M.F."/>
            <person name="Perelman P.L."/>
            <person name="Proskuryakova A.A."/>
            <person name="Serdyukova N.A."/>
            <person name="Johnson W.E."/>
            <person name="Horin P."/>
            <person name="Corander J."/>
            <person name="Murphy D."/>
            <person name="Burger P.A."/>
        </authorList>
    </citation>
    <scope>NUCLEOTIDE SEQUENCE [LARGE SCALE GENOMIC DNA]</scope>
    <source>
        <strain evidence="1">Drom800</strain>
        <tissue evidence="1">Blood</tissue>
    </source>
</reference>
<organism evidence="1 2">
    <name type="scientific">Camelus dromedarius</name>
    <name type="common">Dromedary</name>
    <name type="synonym">Arabian camel</name>
    <dbReference type="NCBI Taxonomy" id="9838"/>
    <lineage>
        <taxon>Eukaryota</taxon>
        <taxon>Metazoa</taxon>
        <taxon>Chordata</taxon>
        <taxon>Craniata</taxon>
        <taxon>Vertebrata</taxon>
        <taxon>Euteleostomi</taxon>
        <taxon>Mammalia</taxon>
        <taxon>Eutheria</taxon>
        <taxon>Laurasiatheria</taxon>
        <taxon>Artiodactyla</taxon>
        <taxon>Tylopoda</taxon>
        <taxon>Camelidae</taxon>
        <taxon>Camelus</taxon>
    </lineage>
</organism>
<proteinExistence type="predicted"/>
<evidence type="ECO:0000313" key="2">
    <source>
        <dbReference type="Proteomes" id="UP000299084"/>
    </source>
</evidence>
<dbReference type="EMBL" id="JWIN03000020">
    <property type="protein sequence ID" value="KAB1261681.1"/>
    <property type="molecule type" value="Genomic_DNA"/>
</dbReference>